<keyword evidence="3 6" id="KW-0238">DNA-binding</keyword>
<dbReference type="SMART" id="SM00028">
    <property type="entry name" value="TPR"/>
    <property type="match status" value="5"/>
</dbReference>
<dbReference type="SMART" id="SM01043">
    <property type="entry name" value="BTAD"/>
    <property type="match status" value="1"/>
</dbReference>
<reference evidence="10" key="1">
    <citation type="journal article" date="2019" name="Int. J. Syst. Evol. Microbiol.">
        <title>The Global Catalogue of Microorganisms (GCM) 10K type strain sequencing project: providing services to taxonomists for standard genome sequencing and annotation.</title>
        <authorList>
            <consortium name="The Broad Institute Genomics Platform"/>
            <consortium name="The Broad Institute Genome Sequencing Center for Infectious Disease"/>
            <person name="Wu L."/>
            <person name="Ma J."/>
        </authorList>
    </citation>
    <scope>NUCLEOTIDE SEQUENCE [LARGE SCALE GENOMIC DNA]</scope>
    <source>
        <strain evidence="10">JCM 9458</strain>
    </source>
</reference>
<dbReference type="SUPFAM" id="SSF48452">
    <property type="entry name" value="TPR-like"/>
    <property type="match status" value="3"/>
</dbReference>
<evidence type="ECO:0000256" key="7">
    <source>
        <dbReference type="SAM" id="MobiDB-lite"/>
    </source>
</evidence>
<dbReference type="Pfam" id="PF00931">
    <property type="entry name" value="NB-ARC"/>
    <property type="match status" value="1"/>
</dbReference>
<feature type="domain" description="OmpR/PhoB-type" evidence="8">
    <location>
        <begin position="1"/>
        <end position="95"/>
    </location>
</feature>
<sequence length="1113" mass="116974">MFNAEVEFRILGAMEVVVGGRTVVLSAAKHRIVLAALLVQADRVVSAEQLAEYIWDGHPPRGARGAVQSYVARVRRALGDPTLIVTGGSGYRLRVPPETVDLHRFRRTVAQEKAGPAADLAARAELLRSALALWRGPALSDVPSTSLRPTVVRLEEERLTALETRVGLDLRLGRYEPLVAELRELSRVYPLRERLSAYLVEALARTGQRADALDAFHAVRRRLRDELGIDPGDALRAVHQSVLTGELTTRSADPGSPASPADGCGAAEDAGPCDPPTHPAPAWRVLDQLPSDRRVYQDRAGLTDEIAALLTADSDGTPVVALCGLPGAGKTTLAVRVAHQVRERFPDGQWYVQLGGLGLCPRTPSAILAGLLEASGADPVLLPESLEERAAMLRARLADRAVLLVLDDAVDSAQVRPLLPGGRGCAVLVTSRTDLRGLAALDQAHLVDVGPLQANQSRTLLVRLLGLDHGASLPPWLDEVAELCGHLPLALCLAAANLVGRSAAETSAYLADLRGDARLDRLGVPGDREATIRRTIGQSYARLKSREQFVFGLLGLAPGRDFSVASVAALIGAPLDLAEAGLDALVVDHLVHRPTPGRYSLHDVIKLGAAEYGTRDLTPAQRRAALGNLYAHYLGTADAAAAALHPDLSRLARGRLAVVVPSMDTVAARAFLDAECWNLVATAAQAARDETFRPYSWHLADALRGEFAAHHATGAWASAVRVGLDAATADGAPAAIAAMRLSAGNLEWSQGHQREAITQLEQALTASRTAKLPALAGAALNNLGIVHLDRGEAEQALSYLGQAVELGRSRRQPFVVANSAVNAASAYLELGRLAEARATSVEAVDACDQLGAALAGAIARSNLGQACTALGLWAEAEEHLSQALDAVGVLGSAIDEAEMLAHLAALHRDAGRPGRALPLAQQASELADGMRSPRVLCTALTILADLYQRSGQIDQARTIYGRAADLADSARLPRWICEAQLGLAHLALDDGEPATAAALADAARREADRRGMRLLSGAARMIVARAQLAAGRCELAAATVAAATDLFRASGYRLGEAAARQVAAAALRHDDPAAAQAEDATAAALLTALGRSEEGQPLAGAAPALCGVECSAP</sequence>
<dbReference type="InterPro" id="IPR011990">
    <property type="entry name" value="TPR-like_helical_dom_sf"/>
</dbReference>
<dbReference type="Gene3D" id="1.10.10.10">
    <property type="entry name" value="Winged helix-like DNA-binding domain superfamily/Winged helix DNA-binding domain"/>
    <property type="match status" value="1"/>
</dbReference>
<evidence type="ECO:0000259" key="8">
    <source>
        <dbReference type="PROSITE" id="PS51755"/>
    </source>
</evidence>
<dbReference type="Gene3D" id="3.40.50.300">
    <property type="entry name" value="P-loop containing nucleotide triphosphate hydrolases"/>
    <property type="match status" value="1"/>
</dbReference>
<evidence type="ECO:0000256" key="6">
    <source>
        <dbReference type="PROSITE-ProRule" id="PRU01091"/>
    </source>
</evidence>
<keyword evidence="5" id="KW-0802">TPR repeat</keyword>
<dbReference type="PROSITE" id="PS51755">
    <property type="entry name" value="OMPR_PHOB"/>
    <property type="match status" value="1"/>
</dbReference>
<evidence type="ECO:0000313" key="9">
    <source>
        <dbReference type="EMBL" id="GAA3388936.1"/>
    </source>
</evidence>
<dbReference type="Pfam" id="PF13424">
    <property type="entry name" value="TPR_12"/>
    <property type="match status" value="1"/>
</dbReference>
<dbReference type="PROSITE" id="PS50005">
    <property type="entry name" value="TPR"/>
    <property type="match status" value="1"/>
</dbReference>
<dbReference type="RefSeq" id="WP_345729384.1">
    <property type="nucleotide sequence ID" value="NZ_BAAAYN010000023.1"/>
</dbReference>
<dbReference type="InterPro" id="IPR002182">
    <property type="entry name" value="NB-ARC"/>
</dbReference>
<evidence type="ECO:0000256" key="4">
    <source>
        <dbReference type="ARBA" id="ARBA00023163"/>
    </source>
</evidence>
<comment type="caution">
    <text evidence="9">The sequence shown here is derived from an EMBL/GenBank/DDBJ whole genome shotgun (WGS) entry which is preliminary data.</text>
</comment>
<dbReference type="SMART" id="SM00382">
    <property type="entry name" value="AAA"/>
    <property type="match status" value="1"/>
</dbReference>
<accession>A0ABP6SYW0</accession>
<dbReference type="InterPro" id="IPR019734">
    <property type="entry name" value="TPR_rpt"/>
</dbReference>
<proteinExistence type="inferred from homology"/>
<evidence type="ECO:0000256" key="2">
    <source>
        <dbReference type="ARBA" id="ARBA00023015"/>
    </source>
</evidence>
<dbReference type="InterPro" id="IPR003593">
    <property type="entry name" value="AAA+_ATPase"/>
</dbReference>
<keyword evidence="2" id="KW-0805">Transcription regulation</keyword>
<dbReference type="Pfam" id="PF13374">
    <property type="entry name" value="TPR_10"/>
    <property type="match status" value="1"/>
</dbReference>
<feature type="DNA-binding region" description="OmpR/PhoB-type" evidence="6">
    <location>
        <begin position="1"/>
        <end position="95"/>
    </location>
</feature>
<dbReference type="Gene3D" id="1.25.40.10">
    <property type="entry name" value="Tetratricopeptide repeat domain"/>
    <property type="match status" value="3"/>
</dbReference>
<dbReference type="PRINTS" id="PR00364">
    <property type="entry name" value="DISEASERSIST"/>
</dbReference>
<dbReference type="Pfam" id="PF03704">
    <property type="entry name" value="BTAD"/>
    <property type="match status" value="1"/>
</dbReference>
<keyword evidence="10" id="KW-1185">Reference proteome</keyword>
<protein>
    <submittedName>
        <fullName evidence="9">BTAD domain-containing putative transcriptional regulator</fullName>
    </submittedName>
</protein>
<dbReference type="InterPro" id="IPR005158">
    <property type="entry name" value="BTAD"/>
</dbReference>
<evidence type="ECO:0000256" key="5">
    <source>
        <dbReference type="PROSITE-ProRule" id="PRU00339"/>
    </source>
</evidence>
<dbReference type="Pfam" id="PF00486">
    <property type="entry name" value="Trans_reg_C"/>
    <property type="match status" value="1"/>
</dbReference>
<dbReference type="InterPro" id="IPR027417">
    <property type="entry name" value="P-loop_NTPase"/>
</dbReference>
<keyword evidence="4" id="KW-0804">Transcription</keyword>
<dbReference type="SUPFAM" id="SSF46894">
    <property type="entry name" value="C-terminal effector domain of the bipartite response regulators"/>
    <property type="match status" value="1"/>
</dbReference>
<gene>
    <name evidence="9" type="ORF">GCM10020369_37100</name>
</gene>
<dbReference type="InterPro" id="IPR051677">
    <property type="entry name" value="AfsR-DnrI-RedD_regulator"/>
</dbReference>
<dbReference type="Proteomes" id="UP001501676">
    <property type="component" value="Unassembled WGS sequence"/>
</dbReference>
<dbReference type="SMART" id="SM00862">
    <property type="entry name" value="Trans_reg_C"/>
    <property type="match status" value="1"/>
</dbReference>
<dbReference type="SUPFAM" id="SSF52540">
    <property type="entry name" value="P-loop containing nucleoside triphosphate hydrolases"/>
    <property type="match status" value="1"/>
</dbReference>
<dbReference type="PANTHER" id="PTHR35807:SF1">
    <property type="entry name" value="TRANSCRIPTIONAL REGULATOR REDD"/>
    <property type="match status" value="1"/>
</dbReference>
<evidence type="ECO:0000256" key="3">
    <source>
        <dbReference type="ARBA" id="ARBA00023125"/>
    </source>
</evidence>
<dbReference type="CDD" id="cd15831">
    <property type="entry name" value="BTAD"/>
    <property type="match status" value="1"/>
</dbReference>
<dbReference type="EMBL" id="BAAAYN010000023">
    <property type="protein sequence ID" value="GAA3388936.1"/>
    <property type="molecule type" value="Genomic_DNA"/>
</dbReference>
<feature type="repeat" description="TPR" evidence="5">
    <location>
        <begin position="777"/>
        <end position="810"/>
    </location>
</feature>
<organism evidence="9 10">
    <name type="scientific">Cryptosporangium minutisporangium</name>
    <dbReference type="NCBI Taxonomy" id="113569"/>
    <lineage>
        <taxon>Bacteria</taxon>
        <taxon>Bacillati</taxon>
        <taxon>Actinomycetota</taxon>
        <taxon>Actinomycetes</taxon>
        <taxon>Cryptosporangiales</taxon>
        <taxon>Cryptosporangiaceae</taxon>
        <taxon>Cryptosporangium</taxon>
    </lineage>
</organism>
<dbReference type="PANTHER" id="PTHR35807">
    <property type="entry name" value="TRANSCRIPTIONAL REGULATOR REDD-RELATED"/>
    <property type="match status" value="1"/>
</dbReference>
<dbReference type="CDD" id="cd00383">
    <property type="entry name" value="trans_reg_C"/>
    <property type="match status" value="1"/>
</dbReference>
<name>A0ABP6SYW0_9ACTN</name>
<evidence type="ECO:0000313" key="10">
    <source>
        <dbReference type="Proteomes" id="UP001501676"/>
    </source>
</evidence>
<dbReference type="InterPro" id="IPR036388">
    <property type="entry name" value="WH-like_DNA-bd_sf"/>
</dbReference>
<dbReference type="InterPro" id="IPR001867">
    <property type="entry name" value="OmpR/PhoB-type_DNA-bd"/>
</dbReference>
<evidence type="ECO:0000256" key="1">
    <source>
        <dbReference type="ARBA" id="ARBA00005820"/>
    </source>
</evidence>
<dbReference type="InterPro" id="IPR016032">
    <property type="entry name" value="Sig_transdc_resp-reg_C-effctor"/>
</dbReference>
<feature type="region of interest" description="Disordered" evidence="7">
    <location>
        <begin position="247"/>
        <end position="280"/>
    </location>
</feature>
<comment type="similarity">
    <text evidence="1">Belongs to the AfsR/DnrI/RedD regulatory family.</text>
</comment>